<dbReference type="PANTHER" id="PTHR11360:SF284">
    <property type="entry name" value="EG:103B4.3 PROTEIN-RELATED"/>
    <property type="match status" value="1"/>
</dbReference>
<feature type="compositionally biased region" description="Low complexity" evidence="3">
    <location>
        <begin position="20"/>
        <end position="37"/>
    </location>
</feature>
<keyword evidence="4" id="KW-1133">Transmembrane helix</keyword>
<evidence type="ECO:0000313" key="6">
    <source>
        <dbReference type="EMBL" id="SCV67804.1"/>
    </source>
</evidence>
<dbReference type="PANTHER" id="PTHR11360">
    <property type="entry name" value="MONOCARBOXYLATE TRANSPORTER"/>
    <property type="match status" value="1"/>
</dbReference>
<keyword evidence="4" id="KW-0812">Transmembrane</keyword>
<feature type="transmembrane region" description="Helical" evidence="4">
    <location>
        <begin position="347"/>
        <end position="365"/>
    </location>
</feature>
<dbReference type="Gene3D" id="1.20.1250.20">
    <property type="entry name" value="MFS general substrate transporter like domains"/>
    <property type="match status" value="1"/>
</dbReference>
<feature type="transmembrane region" description="Helical" evidence="4">
    <location>
        <begin position="560"/>
        <end position="580"/>
    </location>
</feature>
<sequence>MAPTPAQCACTPTIAPSPSPSSSGSSTAFSGSHASESTTVAGHRPATDDLARDEDTDHDNGPEFSSLEPVRSLDIPPTEGMLAQLSKPLKRHRQRQRRAPCCEAQSKSAAAAARDTDSGINVGPCESLDDCEKAVSKEDEFEVVERTYPDGGSRAWSVVFGCWVFASSQLAFGMTWGVLVEDLSRNHYPHLSLATLNGVMGIAAFLMNGFAFISGRLGDKFGYRPIIAIGSVLYIIALVASALSVDRLPLLFLFLGVGVGIAVGCTFPLVCALPSQWFLKRRGFASGIAVSGTGLGGAMASLIMRSLLPRLVSLNSERLLCVEDMSLTSAGRNVRLLTIPQGFKKMLLVYAGINAFTTAAAFPLLRTCEPPRLPGQPRAAKNWLPKGVWKDGTFYSFIACVFVGIFGYLVPYAFLVTYTVKIVPNLGTGLKPAAPLIVANAASGIGRICAGLVADRAGPVNMLFASWFFGGLLQLLFWPRATSFDAIMVFSALYGFTGAWFVSLLPMAAAQLFGMEGLSTIVGFMILVNAPGQLGGGPIGGLVLTAAGGDYKATCVLQPVAYFGGGTMMLGSIVLLYARFAREHRILAKF</sequence>
<name>A0A238F7G0_9BASI</name>
<organism evidence="6 7">
    <name type="scientific">Microbotryum intermedium</name>
    <dbReference type="NCBI Taxonomy" id="269621"/>
    <lineage>
        <taxon>Eukaryota</taxon>
        <taxon>Fungi</taxon>
        <taxon>Dikarya</taxon>
        <taxon>Basidiomycota</taxon>
        <taxon>Pucciniomycotina</taxon>
        <taxon>Microbotryomycetes</taxon>
        <taxon>Microbotryales</taxon>
        <taxon>Microbotryaceae</taxon>
        <taxon>Microbotryum</taxon>
    </lineage>
</organism>
<feature type="transmembrane region" description="Helical" evidence="4">
    <location>
        <begin position="484"/>
        <end position="505"/>
    </location>
</feature>
<feature type="transmembrane region" description="Helical" evidence="4">
    <location>
        <begin position="284"/>
        <end position="304"/>
    </location>
</feature>
<comment type="similarity">
    <text evidence="2">Belongs to the major facilitator superfamily. Monocarboxylate porter (TC 2.A.1.13) family.</text>
</comment>
<dbReference type="SUPFAM" id="SSF103473">
    <property type="entry name" value="MFS general substrate transporter"/>
    <property type="match status" value="1"/>
</dbReference>
<feature type="transmembrane region" description="Helical" evidence="4">
    <location>
        <begin position="251"/>
        <end position="272"/>
    </location>
</feature>
<feature type="compositionally biased region" description="Basic residues" evidence="3">
    <location>
        <begin position="88"/>
        <end position="98"/>
    </location>
</feature>
<dbReference type="GO" id="GO:0016020">
    <property type="term" value="C:membrane"/>
    <property type="evidence" value="ECO:0007669"/>
    <property type="project" value="UniProtKB-SubCell"/>
</dbReference>
<dbReference type="PROSITE" id="PS50850">
    <property type="entry name" value="MFS"/>
    <property type="match status" value="1"/>
</dbReference>
<feature type="transmembrane region" description="Helical" evidence="4">
    <location>
        <begin position="155"/>
        <end position="179"/>
    </location>
</feature>
<evidence type="ECO:0000256" key="2">
    <source>
        <dbReference type="ARBA" id="ARBA00006727"/>
    </source>
</evidence>
<comment type="subcellular location">
    <subcellularLocation>
        <location evidence="1">Membrane</location>
        <topology evidence="1">Multi-pass membrane protein</topology>
    </subcellularLocation>
</comment>
<evidence type="ECO:0000256" key="3">
    <source>
        <dbReference type="SAM" id="MobiDB-lite"/>
    </source>
</evidence>
<dbReference type="AlphaFoldDB" id="A0A238F7G0"/>
<feature type="compositionally biased region" description="Basic and acidic residues" evidence="3">
    <location>
        <begin position="45"/>
        <end position="61"/>
    </location>
</feature>
<reference evidence="7" key="1">
    <citation type="submission" date="2016-09" db="EMBL/GenBank/DDBJ databases">
        <authorList>
            <person name="Jeantristanb JTB J.-T."/>
            <person name="Ricardo R."/>
        </authorList>
    </citation>
    <scope>NUCLEOTIDE SEQUENCE [LARGE SCALE GENOMIC DNA]</scope>
</reference>
<dbReference type="OrthoDB" id="2213137at2759"/>
<gene>
    <name evidence="6" type="ORF">BQ2448_5415</name>
</gene>
<feature type="domain" description="Major facilitator superfamily (MFS) profile" evidence="5">
    <location>
        <begin position="154"/>
        <end position="583"/>
    </location>
</feature>
<feature type="region of interest" description="Disordered" evidence="3">
    <location>
        <begin position="1"/>
        <end position="107"/>
    </location>
</feature>
<feature type="transmembrane region" description="Helical" evidence="4">
    <location>
        <begin position="460"/>
        <end position="478"/>
    </location>
</feature>
<evidence type="ECO:0000259" key="5">
    <source>
        <dbReference type="PROSITE" id="PS50850"/>
    </source>
</evidence>
<evidence type="ECO:0000313" key="7">
    <source>
        <dbReference type="Proteomes" id="UP000198372"/>
    </source>
</evidence>
<evidence type="ECO:0000256" key="1">
    <source>
        <dbReference type="ARBA" id="ARBA00004141"/>
    </source>
</evidence>
<dbReference type="GO" id="GO:0022857">
    <property type="term" value="F:transmembrane transporter activity"/>
    <property type="evidence" value="ECO:0007669"/>
    <property type="project" value="InterPro"/>
</dbReference>
<dbReference type="Proteomes" id="UP000198372">
    <property type="component" value="Unassembled WGS sequence"/>
</dbReference>
<keyword evidence="4" id="KW-0472">Membrane</keyword>
<feature type="transmembrane region" description="Helical" evidence="4">
    <location>
        <begin position="191"/>
        <end position="213"/>
    </location>
</feature>
<protein>
    <submittedName>
        <fullName evidence="6">BQ2448_5415 protein</fullName>
    </submittedName>
</protein>
<proteinExistence type="inferred from homology"/>
<accession>A0A238F7G0</accession>
<feature type="transmembrane region" description="Helical" evidence="4">
    <location>
        <begin position="225"/>
        <end position="245"/>
    </location>
</feature>
<dbReference type="InterPro" id="IPR011701">
    <property type="entry name" value="MFS"/>
</dbReference>
<dbReference type="InterPro" id="IPR036259">
    <property type="entry name" value="MFS_trans_sf"/>
</dbReference>
<feature type="transmembrane region" description="Helical" evidence="4">
    <location>
        <begin position="394"/>
        <end position="414"/>
    </location>
</feature>
<evidence type="ECO:0000256" key="4">
    <source>
        <dbReference type="SAM" id="Phobius"/>
    </source>
</evidence>
<dbReference type="InterPro" id="IPR050327">
    <property type="entry name" value="Proton-linked_MCT"/>
</dbReference>
<dbReference type="InterPro" id="IPR020846">
    <property type="entry name" value="MFS_dom"/>
</dbReference>
<dbReference type="EMBL" id="FMSP01000002">
    <property type="protein sequence ID" value="SCV67804.1"/>
    <property type="molecule type" value="Genomic_DNA"/>
</dbReference>
<dbReference type="Pfam" id="PF07690">
    <property type="entry name" value="MFS_1"/>
    <property type="match status" value="1"/>
</dbReference>
<keyword evidence="7" id="KW-1185">Reference proteome</keyword>
<feature type="transmembrane region" description="Helical" evidence="4">
    <location>
        <begin position="434"/>
        <end position="453"/>
    </location>
</feature>